<dbReference type="RefSeq" id="WP_345080429.1">
    <property type="nucleotide sequence ID" value="NZ_BAAAWG010000006.1"/>
</dbReference>
<accession>A0ABW1FEU7</accession>
<evidence type="ECO:0000313" key="2">
    <source>
        <dbReference type="EMBL" id="MFC5891936.1"/>
    </source>
</evidence>
<evidence type="ECO:0000256" key="1">
    <source>
        <dbReference type="SAM" id="SignalP"/>
    </source>
</evidence>
<organism evidence="2 3">
    <name type="scientific">Streptomyces ramulosus</name>
    <dbReference type="NCBI Taxonomy" id="47762"/>
    <lineage>
        <taxon>Bacteria</taxon>
        <taxon>Bacillati</taxon>
        <taxon>Actinomycetota</taxon>
        <taxon>Actinomycetes</taxon>
        <taxon>Kitasatosporales</taxon>
        <taxon>Streptomycetaceae</taxon>
        <taxon>Streptomyces</taxon>
    </lineage>
</organism>
<dbReference type="EMBL" id="JBHSPW010000001">
    <property type="protein sequence ID" value="MFC5891936.1"/>
    <property type="molecule type" value="Genomic_DNA"/>
</dbReference>
<evidence type="ECO:0008006" key="4">
    <source>
        <dbReference type="Google" id="ProtNLM"/>
    </source>
</evidence>
<name>A0ABW1FEU7_9ACTN</name>
<feature type="chain" id="PRO_5045142424" description="Secreted protein" evidence="1">
    <location>
        <begin position="22"/>
        <end position="111"/>
    </location>
</feature>
<keyword evidence="3" id="KW-1185">Reference proteome</keyword>
<keyword evidence="1" id="KW-0732">Signal</keyword>
<feature type="signal peptide" evidence="1">
    <location>
        <begin position="1"/>
        <end position="21"/>
    </location>
</feature>
<comment type="caution">
    <text evidence="2">The sequence shown here is derived from an EMBL/GenBank/DDBJ whole genome shotgun (WGS) entry which is preliminary data.</text>
</comment>
<proteinExistence type="predicted"/>
<reference evidence="3" key="1">
    <citation type="journal article" date="2019" name="Int. J. Syst. Evol. Microbiol.">
        <title>The Global Catalogue of Microorganisms (GCM) 10K type strain sequencing project: providing services to taxonomists for standard genome sequencing and annotation.</title>
        <authorList>
            <consortium name="The Broad Institute Genomics Platform"/>
            <consortium name="The Broad Institute Genome Sequencing Center for Infectious Disease"/>
            <person name="Wu L."/>
            <person name="Ma J."/>
        </authorList>
    </citation>
    <scope>NUCLEOTIDE SEQUENCE [LARGE SCALE GENOMIC DNA]</scope>
    <source>
        <strain evidence="3">CGMCC 1.15809</strain>
    </source>
</reference>
<protein>
    <recommendedName>
        <fullName evidence="4">Secreted protein</fullName>
    </recommendedName>
</protein>
<evidence type="ECO:0000313" key="3">
    <source>
        <dbReference type="Proteomes" id="UP001596241"/>
    </source>
</evidence>
<dbReference type="Proteomes" id="UP001596241">
    <property type="component" value="Unassembled WGS sequence"/>
</dbReference>
<gene>
    <name evidence="2" type="ORF">ACFP3M_03755</name>
</gene>
<sequence length="111" mass="11229">MPAAALVGLAALVFPASSAHAAERGAAAKSGAVCGTEHTTGLAVAAGDTVPCPTALRVAAAYVKVWKSNGAPVDVPVGRTVWRCQEEQGNPNPYQKCVNTADGAQWVTLVS</sequence>